<evidence type="ECO:0000313" key="2">
    <source>
        <dbReference type="EMBL" id="KAE8973692.1"/>
    </source>
</evidence>
<evidence type="ECO:0000313" key="17">
    <source>
        <dbReference type="Proteomes" id="UP000460718"/>
    </source>
</evidence>
<evidence type="ECO:0000313" key="10">
    <source>
        <dbReference type="EMBL" id="KAE9277542.1"/>
    </source>
</evidence>
<dbReference type="Proteomes" id="UP000437068">
    <property type="component" value="Unassembled WGS sequence"/>
</dbReference>
<dbReference type="EMBL" id="QXFZ01002976">
    <property type="protein sequence ID" value="KAE9072227.1"/>
    <property type="molecule type" value="Genomic_DNA"/>
</dbReference>
<dbReference type="EMBL" id="QXFY01004494">
    <property type="protein sequence ID" value="KAE9277121.1"/>
    <property type="molecule type" value="Genomic_DNA"/>
</dbReference>
<organism evidence="4 16">
    <name type="scientific">Phytophthora fragariae</name>
    <dbReference type="NCBI Taxonomy" id="53985"/>
    <lineage>
        <taxon>Eukaryota</taxon>
        <taxon>Sar</taxon>
        <taxon>Stramenopiles</taxon>
        <taxon>Oomycota</taxon>
        <taxon>Peronosporomycetes</taxon>
        <taxon>Peronosporales</taxon>
        <taxon>Peronosporaceae</taxon>
        <taxon>Phytophthora</taxon>
    </lineage>
</organism>
<evidence type="ECO:0000313" key="18">
    <source>
        <dbReference type="Proteomes" id="UP000476176"/>
    </source>
</evidence>
<evidence type="ECO:0000313" key="7">
    <source>
        <dbReference type="EMBL" id="KAE9170576.1"/>
    </source>
</evidence>
<evidence type="ECO:0000313" key="8">
    <source>
        <dbReference type="EMBL" id="KAE9184917.1"/>
    </source>
</evidence>
<evidence type="ECO:0000313" key="3">
    <source>
        <dbReference type="EMBL" id="KAE9064554.1"/>
    </source>
</evidence>
<gene>
    <name evidence="10" type="ORF">PF001_g25603</name>
    <name evidence="8" type="ORF">PF002_g26304</name>
    <name evidence="7" type="ORF">PF004_g27830</name>
    <name evidence="6" type="ORF">PF005_g28764</name>
    <name evidence="5" type="ORF">PF006_g28375</name>
    <name evidence="4" type="ORF">PF007_g26254</name>
    <name evidence="9" type="ORF">PF008_g28930</name>
    <name evidence="1" type="ORF">PF009_g26801</name>
    <name evidence="3" type="ORF">PF010_g28563</name>
    <name evidence="2" type="ORF">PF011_g25149</name>
</gene>
<dbReference type="Proteomes" id="UP000440367">
    <property type="component" value="Unassembled WGS sequence"/>
</dbReference>
<dbReference type="Proteomes" id="UP000440732">
    <property type="component" value="Unassembled WGS sequence"/>
</dbReference>
<evidence type="ECO:0000313" key="9">
    <source>
        <dbReference type="EMBL" id="KAE9277121.1"/>
    </source>
</evidence>
<evidence type="ECO:0000313" key="12">
    <source>
        <dbReference type="Proteomes" id="UP000433483"/>
    </source>
</evidence>
<keyword evidence="12" id="KW-1185">Reference proteome</keyword>
<evidence type="ECO:0000313" key="4">
    <source>
        <dbReference type="EMBL" id="KAE9072227.1"/>
    </source>
</evidence>
<evidence type="ECO:0000313" key="1">
    <source>
        <dbReference type="EMBL" id="KAE8922940.1"/>
    </source>
</evidence>
<sequence length="103" mass="11059">MLATGISCACFAAAASGNAPNTVSESVIICGWVSGQFVEVHRCCTVRRAVRTVGAVHVEPPQDWLINFGGCRPTGTSRRDLKDRVKRSNLLTSAFAFNYKPTG</sequence>
<reference evidence="11 12" key="1">
    <citation type="submission" date="2018-08" db="EMBL/GenBank/DDBJ databases">
        <title>Genomic investigation of the strawberry pathogen Phytophthora fragariae indicates pathogenicity is determined by transcriptional variation in three key races.</title>
        <authorList>
            <person name="Adams T.M."/>
            <person name="Armitage A.D."/>
            <person name="Sobczyk M.K."/>
            <person name="Bates H.J."/>
            <person name="Dunwell J.M."/>
            <person name="Nellist C.F."/>
            <person name="Harrison R.J."/>
        </authorList>
    </citation>
    <scope>NUCLEOTIDE SEQUENCE [LARGE SCALE GENOMIC DNA]</scope>
    <source>
        <strain evidence="10 13">A4</strain>
        <strain evidence="8 14">BC-1</strain>
        <strain evidence="7 18">BC-23</strain>
        <strain evidence="6 12">NOV-27</strain>
        <strain evidence="5 15">NOV-5</strain>
        <strain evidence="4 16">NOV-71</strain>
        <strain evidence="9 19">NOV-77</strain>
        <strain evidence="1 11">NOV-9</strain>
        <strain evidence="3 20">ONT-3</strain>
        <strain evidence="2 17">SCRP245</strain>
    </source>
</reference>
<dbReference type="Proteomes" id="UP000441208">
    <property type="component" value="Unassembled WGS sequence"/>
</dbReference>
<dbReference type="EMBL" id="QXGA01004224">
    <property type="protein sequence ID" value="KAE9075207.1"/>
    <property type="molecule type" value="Genomic_DNA"/>
</dbReference>
<dbReference type="Proteomes" id="UP000429523">
    <property type="component" value="Unassembled WGS sequence"/>
</dbReference>
<dbReference type="Proteomes" id="UP000476176">
    <property type="component" value="Unassembled WGS sequence"/>
</dbReference>
<dbReference type="Proteomes" id="UP000488956">
    <property type="component" value="Unassembled WGS sequence"/>
</dbReference>
<dbReference type="EMBL" id="QXGE01003031">
    <property type="protein sequence ID" value="KAE9277542.1"/>
    <property type="molecule type" value="Genomic_DNA"/>
</dbReference>
<evidence type="ECO:0000313" key="15">
    <source>
        <dbReference type="Proteomes" id="UP000440732"/>
    </source>
</evidence>
<dbReference type="EMBL" id="QXGF01002926">
    <property type="protein sequence ID" value="KAE8922940.1"/>
    <property type="molecule type" value="Genomic_DNA"/>
</dbReference>
<comment type="caution">
    <text evidence="4">The sequence shown here is derived from an EMBL/GenBank/DDBJ whole genome shotgun (WGS) entry which is preliminary data.</text>
</comment>
<dbReference type="EMBL" id="QXGB01004119">
    <property type="protein sequence ID" value="KAE9167465.1"/>
    <property type="molecule type" value="Genomic_DNA"/>
</dbReference>
<evidence type="ECO:0000313" key="5">
    <source>
        <dbReference type="EMBL" id="KAE9075207.1"/>
    </source>
</evidence>
<evidence type="ECO:0000313" key="19">
    <source>
        <dbReference type="Proteomes" id="UP000486351"/>
    </source>
</evidence>
<evidence type="ECO:0000313" key="13">
    <source>
        <dbReference type="Proteomes" id="UP000437068"/>
    </source>
</evidence>
<evidence type="ECO:0000313" key="16">
    <source>
        <dbReference type="Proteomes" id="UP000441208"/>
    </source>
</evidence>
<dbReference type="Proteomes" id="UP000460718">
    <property type="component" value="Unassembled WGS sequence"/>
</dbReference>
<dbReference type="Proteomes" id="UP000433483">
    <property type="component" value="Unassembled WGS sequence"/>
</dbReference>
<accession>A0A6A3QAT9</accession>
<protein>
    <submittedName>
        <fullName evidence="4">Uncharacterized protein</fullName>
    </submittedName>
</protein>
<dbReference type="EMBL" id="QXGD01002726">
    <property type="protein sequence ID" value="KAE9184917.1"/>
    <property type="molecule type" value="Genomic_DNA"/>
</dbReference>
<dbReference type="EMBL" id="QXFX01004316">
    <property type="protein sequence ID" value="KAE9064554.1"/>
    <property type="molecule type" value="Genomic_DNA"/>
</dbReference>
<evidence type="ECO:0000313" key="6">
    <source>
        <dbReference type="EMBL" id="KAE9167465.1"/>
    </source>
</evidence>
<proteinExistence type="predicted"/>
<name>A0A6A3QAT9_9STRA</name>
<evidence type="ECO:0000313" key="11">
    <source>
        <dbReference type="Proteomes" id="UP000429523"/>
    </source>
</evidence>
<dbReference type="AlphaFoldDB" id="A0A6A3QAT9"/>
<evidence type="ECO:0000313" key="20">
    <source>
        <dbReference type="Proteomes" id="UP000488956"/>
    </source>
</evidence>
<dbReference type="EMBL" id="QXFW01003008">
    <property type="protein sequence ID" value="KAE8973692.1"/>
    <property type="molecule type" value="Genomic_DNA"/>
</dbReference>
<dbReference type="EMBL" id="QXGC01004213">
    <property type="protein sequence ID" value="KAE9170576.1"/>
    <property type="molecule type" value="Genomic_DNA"/>
</dbReference>
<dbReference type="Proteomes" id="UP000486351">
    <property type="component" value="Unassembled WGS sequence"/>
</dbReference>
<evidence type="ECO:0000313" key="14">
    <source>
        <dbReference type="Proteomes" id="UP000440367"/>
    </source>
</evidence>